<evidence type="ECO:0000256" key="3">
    <source>
        <dbReference type="ARBA" id="ARBA00023163"/>
    </source>
</evidence>
<dbReference type="PROSITE" id="PS50995">
    <property type="entry name" value="HTH_MARR_2"/>
    <property type="match status" value="1"/>
</dbReference>
<organism evidence="5 6">
    <name type="scientific">Thermomonospora echinospora</name>
    <dbReference type="NCBI Taxonomy" id="1992"/>
    <lineage>
        <taxon>Bacteria</taxon>
        <taxon>Bacillati</taxon>
        <taxon>Actinomycetota</taxon>
        <taxon>Actinomycetes</taxon>
        <taxon>Streptosporangiales</taxon>
        <taxon>Thermomonosporaceae</taxon>
        <taxon>Thermomonospora</taxon>
    </lineage>
</organism>
<dbReference type="GO" id="GO:0003700">
    <property type="term" value="F:DNA-binding transcription factor activity"/>
    <property type="evidence" value="ECO:0007669"/>
    <property type="project" value="InterPro"/>
</dbReference>
<dbReference type="SUPFAM" id="SSF46785">
    <property type="entry name" value="Winged helix' DNA-binding domain"/>
    <property type="match status" value="1"/>
</dbReference>
<dbReference type="InterPro" id="IPR023187">
    <property type="entry name" value="Tscrpt_reg_MarR-type_CS"/>
</dbReference>
<keyword evidence="6" id="KW-1185">Reference proteome</keyword>
<protein>
    <submittedName>
        <fullName evidence="5">DNA-binding transcriptional regulator, MarR family</fullName>
    </submittedName>
</protein>
<dbReference type="AlphaFoldDB" id="A0A1H5VMT1"/>
<dbReference type="GO" id="GO:0006950">
    <property type="term" value="P:response to stress"/>
    <property type="evidence" value="ECO:0007669"/>
    <property type="project" value="TreeGrafter"/>
</dbReference>
<dbReference type="InterPro" id="IPR000835">
    <property type="entry name" value="HTH_MarR-typ"/>
</dbReference>
<keyword evidence="1" id="KW-0805">Transcription regulation</keyword>
<accession>A0A1H5VMT1</accession>
<dbReference type="InterPro" id="IPR036388">
    <property type="entry name" value="WH-like_DNA-bd_sf"/>
</dbReference>
<evidence type="ECO:0000259" key="4">
    <source>
        <dbReference type="PROSITE" id="PS50995"/>
    </source>
</evidence>
<dbReference type="Gene3D" id="1.10.10.10">
    <property type="entry name" value="Winged helix-like DNA-binding domain superfamily/Winged helix DNA-binding domain"/>
    <property type="match status" value="1"/>
</dbReference>
<reference evidence="6" key="1">
    <citation type="submission" date="2016-10" db="EMBL/GenBank/DDBJ databases">
        <authorList>
            <person name="Varghese N."/>
            <person name="Submissions S."/>
        </authorList>
    </citation>
    <scope>NUCLEOTIDE SEQUENCE [LARGE SCALE GENOMIC DNA]</scope>
    <source>
        <strain evidence="6">DSM 43163</strain>
    </source>
</reference>
<evidence type="ECO:0000256" key="2">
    <source>
        <dbReference type="ARBA" id="ARBA00023125"/>
    </source>
</evidence>
<dbReference type="RefSeq" id="WP_235017666.1">
    <property type="nucleotide sequence ID" value="NZ_FNVO01000002.1"/>
</dbReference>
<dbReference type="PROSITE" id="PS01117">
    <property type="entry name" value="HTH_MARR_1"/>
    <property type="match status" value="1"/>
</dbReference>
<keyword evidence="2 5" id="KW-0238">DNA-binding</keyword>
<feature type="domain" description="HTH marR-type" evidence="4">
    <location>
        <begin position="33"/>
        <end position="173"/>
    </location>
</feature>
<proteinExistence type="predicted"/>
<evidence type="ECO:0000256" key="1">
    <source>
        <dbReference type="ARBA" id="ARBA00023015"/>
    </source>
</evidence>
<dbReference type="PANTHER" id="PTHR33164">
    <property type="entry name" value="TRANSCRIPTIONAL REGULATOR, MARR FAMILY"/>
    <property type="match status" value="1"/>
</dbReference>
<dbReference type="Proteomes" id="UP000236723">
    <property type="component" value="Unassembled WGS sequence"/>
</dbReference>
<dbReference type="Pfam" id="PF01047">
    <property type="entry name" value="MarR"/>
    <property type="match status" value="1"/>
</dbReference>
<dbReference type="InterPro" id="IPR036390">
    <property type="entry name" value="WH_DNA-bd_sf"/>
</dbReference>
<name>A0A1H5VMT1_9ACTN</name>
<gene>
    <name evidence="5" type="ORF">SAMN04489712_102385</name>
</gene>
<evidence type="ECO:0000313" key="5">
    <source>
        <dbReference type="EMBL" id="SEF88609.1"/>
    </source>
</evidence>
<keyword evidence="3" id="KW-0804">Transcription</keyword>
<dbReference type="GO" id="GO:0003677">
    <property type="term" value="F:DNA binding"/>
    <property type="evidence" value="ECO:0007669"/>
    <property type="project" value="UniProtKB-KW"/>
</dbReference>
<dbReference type="EMBL" id="FNVO01000002">
    <property type="protein sequence ID" value="SEF88609.1"/>
    <property type="molecule type" value="Genomic_DNA"/>
</dbReference>
<dbReference type="SMART" id="SM00347">
    <property type="entry name" value="HTH_MARR"/>
    <property type="match status" value="1"/>
</dbReference>
<evidence type="ECO:0000313" key="6">
    <source>
        <dbReference type="Proteomes" id="UP000236723"/>
    </source>
</evidence>
<dbReference type="PANTHER" id="PTHR33164:SF101">
    <property type="entry name" value="TRANSCRIPTIONAL REPRESSOR MPRA"/>
    <property type="match status" value="1"/>
</dbReference>
<dbReference type="InterPro" id="IPR039422">
    <property type="entry name" value="MarR/SlyA-like"/>
</dbReference>
<sequence length="173" mass="19126">MRTPAERRAEPADPLTVVHTRWAEEGMAGGPWPFLAMCSLSRLHQILARALEDRLKSLELSRTGYFVLTTLALMNGGRALLSTLGRLMMIHPTTVKLTVDQLERAGLVTRQRHPHDRRATVVRITELGAERARAANAALENADEGPLGGLAGRHEELFDALRDLRLATGDTEF</sequence>